<organism evidence="2">
    <name type="scientific">Manihot esculenta</name>
    <name type="common">Cassava</name>
    <name type="synonym">Jatropha manihot</name>
    <dbReference type="NCBI Taxonomy" id="3983"/>
    <lineage>
        <taxon>Eukaryota</taxon>
        <taxon>Viridiplantae</taxon>
        <taxon>Streptophyta</taxon>
        <taxon>Embryophyta</taxon>
        <taxon>Tracheophyta</taxon>
        <taxon>Spermatophyta</taxon>
        <taxon>Magnoliopsida</taxon>
        <taxon>eudicotyledons</taxon>
        <taxon>Gunneridae</taxon>
        <taxon>Pentapetalae</taxon>
        <taxon>rosids</taxon>
        <taxon>fabids</taxon>
        <taxon>Malpighiales</taxon>
        <taxon>Euphorbiaceae</taxon>
        <taxon>Crotonoideae</taxon>
        <taxon>Manihoteae</taxon>
        <taxon>Manihot</taxon>
    </lineage>
</organism>
<dbReference type="InterPro" id="IPR013187">
    <property type="entry name" value="F-box-assoc_dom_typ3"/>
</dbReference>
<accession>A0A199U9M2</accession>
<dbReference type="STRING" id="3983.A0A199U9M2"/>
<sequence>MASNSGEHESNEITSIKSSSKHQPTTWLERLPREIFFDILSRQPIMSLLDCKLVSKLWYTSIRNPLLANMHLNHVTEDDLCLLLFSDWPKSKLQLVQVNQAEETRTIQTLKTTFDSVLPEFEVVGSCNGLVCLYNYFYDDPLYIYNPFSIEHKELPRFEASPHLNICRTVFGFGFHPKTKQYKVIKIVYYKQSNNDLVGGNPDAFVLALSDATLTWRNIGKIDYELSGPTSEALVSGKLHWLSFVLVHEEVRYREIISFDIETEEFQVVPRPSCGGLNQINYHLVTLRGCLSAVVSSGGGSNEIWVMKVYNEKTSWRKELVIGNYVPMLRITMAPPSRRKKNGYQGGAFRVLCELKNGEIVILHWNRFIVSYDPNNGEFKEINFQGLPLEFQASVHVGSLISVHKVFGM</sequence>
<reference evidence="2" key="1">
    <citation type="submission" date="2016-02" db="EMBL/GenBank/DDBJ databases">
        <title>WGS assembly of Manihot esculenta.</title>
        <authorList>
            <person name="Bredeson J.V."/>
            <person name="Prochnik S.E."/>
            <person name="Lyons J.B."/>
            <person name="Schmutz J."/>
            <person name="Grimwood J."/>
            <person name="Vrebalov J."/>
            <person name="Bart R.S."/>
            <person name="Amuge T."/>
            <person name="Ferguson M.E."/>
            <person name="Green R."/>
            <person name="Putnam N."/>
            <person name="Stites J."/>
            <person name="Rounsley S."/>
            <person name="Rokhsar D.S."/>
        </authorList>
    </citation>
    <scope>NUCLEOTIDE SEQUENCE [LARGE SCALE GENOMIC DNA]</scope>
    <source>
        <tissue evidence="2">Leaf</tissue>
    </source>
</reference>
<dbReference type="InterPro" id="IPR050796">
    <property type="entry name" value="SCF_F-box_component"/>
</dbReference>
<evidence type="ECO:0000313" key="2">
    <source>
        <dbReference type="EMBL" id="OAY21445.1"/>
    </source>
</evidence>
<dbReference type="OMA" id="ANNCKAR"/>
<dbReference type="NCBIfam" id="TIGR01640">
    <property type="entry name" value="F_box_assoc_1"/>
    <property type="match status" value="1"/>
</dbReference>
<dbReference type="Pfam" id="PF00646">
    <property type="entry name" value="F-box"/>
    <property type="match status" value="1"/>
</dbReference>
<name>A0A199U9M2_MANES</name>
<dbReference type="PANTHER" id="PTHR31672:SF13">
    <property type="entry name" value="F-BOX PROTEIN CPR30-LIKE"/>
    <property type="match status" value="1"/>
</dbReference>
<dbReference type="SUPFAM" id="SSF50965">
    <property type="entry name" value="Galactose oxidase, central domain"/>
    <property type="match status" value="1"/>
</dbReference>
<dbReference type="InterPro" id="IPR011043">
    <property type="entry name" value="Gal_Oxase/kelch_b-propeller"/>
</dbReference>
<dbReference type="SUPFAM" id="SSF81383">
    <property type="entry name" value="F-box domain"/>
    <property type="match status" value="1"/>
</dbReference>
<dbReference type="PANTHER" id="PTHR31672">
    <property type="entry name" value="BNACNNG10540D PROTEIN"/>
    <property type="match status" value="1"/>
</dbReference>
<gene>
    <name evidence="2" type="ORF">MANES_S086300</name>
</gene>
<dbReference type="Pfam" id="PF08268">
    <property type="entry name" value="FBA_3"/>
    <property type="match status" value="1"/>
</dbReference>
<dbReference type="AlphaFoldDB" id="A0A199U9M2"/>
<dbReference type="Gramene" id="Manes.17G022301.1.v8.1">
    <property type="protein sequence ID" value="Manes.17G022301.1.v8.1.CDS.1"/>
    <property type="gene ID" value="Manes.17G022301.v8.1"/>
</dbReference>
<dbReference type="PROSITE" id="PS50181">
    <property type="entry name" value="FBOX"/>
    <property type="match status" value="1"/>
</dbReference>
<dbReference type="InterPro" id="IPR036047">
    <property type="entry name" value="F-box-like_dom_sf"/>
</dbReference>
<dbReference type="Gene3D" id="1.20.1280.50">
    <property type="match status" value="1"/>
</dbReference>
<feature type="domain" description="F-box" evidence="1">
    <location>
        <begin position="25"/>
        <end position="75"/>
    </location>
</feature>
<dbReference type="InterPro" id="IPR017451">
    <property type="entry name" value="F-box-assoc_interact_dom"/>
</dbReference>
<dbReference type="EMBL" id="KV450888">
    <property type="protein sequence ID" value="OAY21445.1"/>
    <property type="molecule type" value="Genomic_DNA"/>
</dbReference>
<protein>
    <recommendedName>
        <fullName evidence="1">F-box domain-containing protein</fullName>
    </recommendedName>
</protein>
<proteinExistence type="predicted"/>
<dbReference type="InterPro" id="IPR001810">
    <property type="entry name" value="F-box_dom"/>
</dbReference>
<evidence type="ECO:0000259" key="1">
    <source>
        <dbReference type="PROSITE" id="PS50181"/>
    </source>
</evidence>